<evidence type="ECO:0000313" key="1">
    <source>
        <dbReference type="EMBL" id="SVB37487.1"/>
    </source>
</evidence>
<proteinExistence type="predicted"/>
<feature type="non-terminal residue" evidence="1">
    <location>
        <position position="69"/>
    </location>
</feature>
<organism evidence="1">
    <name type="scientific">marine metagenome</name>
    <dbReference type="NCBI Taxonomy" id="408172"/>
    <lineage>
        <taxon>unclassified sequences</taxon>
        <taxon>metagenomes</taxon>
        <taxon>ecological metagenomes</taxon>
    </lineage>
</organism>
<dbReference type="EMBL" id="UINC01039260">
    <property type="protein sequence ID" value="SVB37487.1"/>
    <property type="molecule type" value="Genomic_DNA"/>
</dbReference>
<sequence length="69" mass="7801">PSLCGCCSRHCNCNCSIQGVKRCYSPCSYRFRYAPCGNGLGGCHSRGRSPDGCEHRRERCEHPHYKYTV</sequence>
<gene>
    <name evidence="1" type="ORF">METZ01_LOCUS190341</name>
</gene>
<dbReference type="AlphaFoldDB" id="A0A382DIQ3"/>
<feature type="non-terminal residue" evidence="1">
    <location>
        <position position="1"/>
    </location>
</feature>
<protein>
    <submittedName>
        <fullName evidence="1">Uncharacterized protein</fullName>
    </submittedName>
</protein>
<reference evidence="1" key="1">
    <citation type="submission" date="2018-05" db="EMBL/GenBank/DDBJ databases">
        <authorList>
            <person name="Lanie J.A."/>
            <person name="Ng W.-L."/>
            <person name="Kazmierczak K.M."/>
            <person name="Andrzejewski T.M."/>
            <person name="Davidsen T.M."/>
            <person name="Wayne K.J."/>
            <person name="Tettelin H."/>
            <person name="Glass J.I."/>
            <person name="Rusch D."/>
            <person name="Podicherti R."/>
            <person name="Tsui H.-C.T."/>
            <person name="Winkler M.E."/>
        </authorList>
    </citation>
    <scope>NUCLEOTIDE SEQUENCE</scope>
</reference>
<accession>A0A382DIQ3</accession>
<name>A0A382DIQ3_9ZZZZ</name>